<evidence type="ECO:0000313" key="13">
    <source>
        <dbReference type="Proteomes" id="UP000242146"/>
    </source>
</evidence>
<dbReference type="InterPro" id="IPR011335">
    <property type="entry name" value="Restrct_endonuc-II-like"/>
</dbReference>
<sequence>MLEYQQQILANLLQQDSLLIMSPGLGLFSVFCHFLQVHTNDNHLILLLNTTQAQNSAIQEHLLSQGIQIDHGLQVIEYDTPSDTRAAMYRQSGIFAVTSQILAVDLLLKRVPSTLINGIIIYNAHQIRPNSMEDLVLQIYRNENEQGFIKAFSDHPDAFTSGFAPLQNTLKILQLRHVELWPRFQVVVAENLSKGNEEVIELRQPMTPAMDKIQNALVECMETTMSEVRRANSRVDVPEYTFENALFKSFDMVIRQQLDPVWHQISPDTKHLVGDLRILRQLIAYLTDYDSITFNSFIETIIYTNSAPTGSKARQSQWLYLDAADRFITAARKRVFVKTSDPEYQETPPNNLVVGPNVPKDIRLTLEEHPKWGLLKDILQEIDQDATTNTDHGAPVLVMVNDRRTCKQLQEYLASSQGFLKRLAEHYFSWRTTMLRMQKKQDPPASAASDSASHFGNRHPPNKRRRVRGGSATASAMPRTPQAYREEMLQTLQTLDTPDPESDKEETELDDIMATMEFGDDDLLPAFDQVPPSSLVTIQCYENDKDELLLEDFQPRYIIMYNPDPAFIRRVEVYRAMNPQLPIRVYFMIYDNSVEEQKYLSLVRREKEAFERLIREKSIMAIPIRQKPATSDDDLVRKVSSRYGGGRFQLNTKKTVIVDMREFRSSLPPMLYSQGIHIVPCTLQVGDYILSPEICVERKSISDLIQSLSSGRLYTQCENMKQHYRIPILLIEFDQAKSFSLQNAGDIKDNIVPTDITSKLTMLTLSFPTIRIIWSSSPQETTAIFKELKESHEEPDAEAAAQVGVDNPGQMNTMVNATPEDILRSMPGINSKNYRLIMKAVKNLEELALTEEATLQKLIGKVPGHKLYRFIHRTK</sequence>
<evidence type="ECO:0000256" key="6">
    <source>
        <dbReference type="ARBA" id="ARBA00022801"/>
    </source>
</evidence>
<dbReference type="GO" id="GO:0000724">
    <property type="term" value="P:double-strand break repair via homologous recombination"/>
    <property type="evidence" value="ECO:0007669"/>
    <property type="project" value="TreeGrafter"/>
</dbReference>
<dbReference type="PANTHER" id="PTHR10150:SF0">
    <property type="entry name" value="DNA REPAIR ENDONUCLEASE XPF"/>
    <property type="match status" value="1"/>
</dbReference>
<name>A0A1X2GS17_9FUNG</name>
<dbReference type="FunFam" id="3.40.50.10130:FF:000002">
    <property type="entry name" value="DNA repair endonuclease XPF"/>
    <property type="match status" value="1"/>
</dbReference>
<evidence type="ECO:0000256" key="9">
    <source>
        <dbReference type="ARBA" id="ARBA00023242"/>
    </source>
</evidence>
<keyword evidence="13" id="KW-1185">Reference proteome</keyword>
<dbReference type="GO" id="GO:0003684">
    <property type="term" value="F:damaged DNA binding"/>
    <property type="evidence" value="ECO:0007669"/>
    <property type="project" value="TreeGrafter"/>
</dbReference>
<dbReference type="CDD" id="cd20078">
    <property type="entry name" value="XPF_nuclease_XPF_euk"/>
    <property type="match status" value="1"/>
</dbReference>
<dbReference type="NCBIfam" id="TIGR00596">
    <property type="entry name" value="rad1"/>
    <property type="match status" value="1"/>
</dbReference>
<accession>A0A1X2GS17</accession>
<feature type="compositionally biased region" description="Low complexity" evidence="10">
    <location>
        <begin position="443"/>
        <end position="453"/>
    </location>
</feature>
<dbReference type="GO" id="GO:1901255">
    <property type="term" value="P:nucleotide-excision repair involved in interstrand cross-link repair"/>
    <property type="evidence" value="ECO:0007669"/>
    <property type="project" value="TreeGrafter"/>
</dbReference>
<protein>
    <recommendedName>
        <fullName evidence="11">ERCC4 domain-containing protein</fullName>
    </recommendedName>
</protein>
<evidence type="ECO:0000256" key="5">
    <source>
        <dbReference type="ARBA" id="ARBA00022763"/>
    </source>
</evidence>
<gene>
    <name evidence="12" type="ORF">DM01DRAFT_1332415</name>
</gene>
<evidence type="ECO:0000256" key="2">
    <source>
        <dbReference type="ARBA" id="ARBA00010015"/>
    </source>
</evidence>
<feature type="region of interest" description="Disordered" evidence="10">
    <location>
        <begin position="438"/>
        <end position="482"/>
    </location>
</feature>
<reference evidence="12 13" key="1">
    <citation type="submission" date="2016-07" db="EMBL/GenBank/DDBJ databases">
        <title>Pervasive Adenine N6-methylation of Active Genes in Fungi.</title>
        <authorList>
            <consortium name="DOE Joint Genome Institute"/>
            <person name="Mondo S.J."/>
            <person name="Dannebaum R.O."/>
            <person name="Kuo R.C."/>
            <person name="Labutti K."/>
            <person name="Haridas S."/>
            <person name="Kuo A."/>
            <person name="Salamov A."/>
            <person name="Ahrendt S.R."/>
            <person name="Lipzen A."/>
            <person name="Sullivan W."/>
            <person name="Andreopoulos W.B."/>
            <person name="Clum A."/>
            <person name="Lindquist E."/>
            <person name="Daum C."/>
            <person name="Ramamoorthy G.K."/>
            <person name="Gryganskyi A."/>
            <person name="Culley D."/>
            <person name="Magnuson J.K."/>
            <person name="James T.Y."/>
            <person name="O'Malley M.A."/>
            <person name="Stajich J.E."/>
            <person name="Spatafora J.W."/>
            <person name="Visel A."/>
            <person name="Grigoriev I.V."/>
        </authorList>
    </citation>
    <scope>NUCLEOTIDE SEQUENCE [LARGE SCALE GENOMIC DNA]</scope>
    <source>
        <strain evidence="12 13">NRRL 3301</strain>
    </source>
</reference>
<dbReference type="Proteomes" id="UP000242146">
    <property type="component" value="Unassembled WGS sequence"/>
</dbReference>
<dbReference type="SMART" id="SM00891">
    <property type="entry name" value="ERCC4"/>
    <property type="match status" value="1"/>
</dbReference>
<evidence type="ECO:0000256" key="8">
    <source>
        <dbReference type="ARBA" id="ARBA00023204"/>
    </source>
</evidence>
<dbReference type="SUPFAM" id="SSF47781">
    <property type="entry name" value="RuvA domain 2-like"/>
    <property type="match status" value="1"/>
</dbReference>
<feature type="domain" description="ERCC4" evidence="11">
    <location>
        <begin position="655"/>
        <end position="735"/>
    </location>
</feature>
<dbReference type="InterPro" id="IPR006167">
    <property type="entry name" value="XPF"/>
</dbReference>
<dbReference type="InterPro" id="IPR047520">
    <property type="entry name" value="XPF_nuclease"/>
</dbReference>
<keyword evidence="6" id="KW-0378">Hydrolase</keyword>
<keyword evidence="9" id="KW-0539">Nucleus</keyword>
<evidence type="ECO:0000256" key="10">
    <source>
        <dbReference type="SAM" id="MobiDB-lite"/>
    </source>
</evidence>
<dbReference type="PANTHER" id="PTHR10150">
    <property type="entry name" value="DNA REPAIR ENDONUCLEASE XPF"/>
    <property type="match status" value="1"/>
</dbReference>
<feature type="compositionally biased region" description="Basic residues" evidence="10">
    <location>
        <begin position="456"/>
        <end position="468"/>
    </location>
</feature>
<dbReference type="GO" id="GO:0000014">
    <property type="term" value="F:single-stranded DNA endodeoxyribonuclease activity"/>
    <property type="evidence" value="ECO:0007669"/>
    <property type="project" value="TreeGrafter"/>
</dbReference>
<comment type="caution">
    <text evidence="12">The sequence shown here is derived from an EMBL/GenBank/DDBJ whole genome shotgun (WGS) entry which is preliminary data.</text>
</comment>
<dbReference type="EMBL" id="MCGT01000004">
    <property type="protein sequence ID" value="ORX60262.1"/>
    <property type="molecule type" value="Genomic_DNA"/>
</dbReference>
<dbReference type="GO" id="GO:0000110">
    <property type="term" value="C:nucleotide-excision repair factor 1 complex"/>
    <property type="evidence" value="ECO:0007669"/>
    <property type="project" value="TreeGrafter"/>
</dbReference>
<dbReference type="Gene3D" id="3.40.50.10130">
    <property type="match status" value="1"/>
</dbReference>
<keyword evidence="4" id="KW-0255">Endonuclease</keyword>
<evidence type="ECO:0000256" key="4">
    <source>
        <dbReference type="ARBA" id="ARBA00022759"/>
    </source>
</evidence>
<dbReference type="STRING" id="101127.A0A1X2GS17"/>
<evidence type="ECO:0000259" key="11">
    <source>
        <dbReference type="SMART" id="SM00891"/>
    </source>
</evidence>
<keyword evidence="8" id="KW-0234">DNA repair</keyword>
<organism evidence="12 13">
    <name type="scientific">Hesseltinella vesiculosa</name>
    <dbReference type="NCBI Taxonomy" id="101127"/>
    <lineage>
        <taxon>Eukaryota</taxon>
        <taxon>Fungi</taxon>
        <taxon>Fungi incertae sedis</taxon>
        <taxon>Mucoromycota</taxon>
        <taxon>Mucoromycotina</taxon>
        <taxon>Mucoromycetes</taxon>
        <taxon>Mucorales</taxon>
        <taxon>Cunninghamellaceae</taxon>
        <taxon>Hesseltinella</taxon>
    </lineage>
</organism>
<dbReference type="InterPro" id="IPR010994">
    <property type="entry name" value="RuvA_2-like"/>
</dbReference>
<dbReference type="OrthoDB" id="361020at2759"/>
<dbReference type="GO" id="GO:0003697">
    <property type="term" value="F:single-stranded DNA binding"/>
    <property type="evidence" value="ECO:0007669"/>
    <property type="project" value="InterPro"/>
</dbReference>
<proteinExistence type="inferred from homology"/>
<evidence type="ECO:0000256" key="1">
    <source>
        <dbReference type="ARBA" id="ARBA00004123"/>
    </source>
</evidence>
<evidence type="ECO:0000313" key="12">
    <source>
        <dbReference type="EMBL" id="ORX60262.1"/>
    </source>
</evidence>
<comment type="similarity">
    <text evidence="2">Belongs to the XPF family.</text>
</comment>
<keyword evidence="7" id="KW-0238">DNA-binding</keyword>
<dbReference type="Gene3D" id="1.10.150.20">
    <property type="entry name" value="5' to 3' exonuclease, C-terminal subdomain"/>
    <property type="match status" value="1"/>
</dbReference>
<dbReference type="Pfam" id="PF02732">
    <property type="entry name" value="ERCC4"/>
    <property type="match status" value="1"/>
</dbReference>
<dbReference type="AlphaFoldDB" id="A0A1X2GS17"/>
<evidence type="ECO:0000256" key="7">
    <source>
        <dbReference type="ARBA" id="ARBA00023125"/>
    </source>
</evidence>
<comment type="subcellular location">
    <subcellularLocation>
        <location evidence="1">Nucleus</location>
    </subcellularLocation>
</comment>
<dbReference type="InterPro" id="IPR006166">
    <property type="entry name" value="ERCC4_domain"/>
</dbReference>
<dbReference type="SUPFAM" id="SSF52980">
    <property type="entry name" value="Restriction endonuclease-like"/>
    <property type="match status" value="1"/>
</dbReference>
<dbReference type="GO" id="GO:0000712">
    <property type="term" value="P:resolution of meiotic recombination intermediates"/>
    <property type="evidence" value="ECO:0007669"/>
    <property type="project" value="TreeGrafter"/>
</dbReference>
<keyword evidence="3" id="KW-0540">Nuclease</keyword>
<evidence type="ECO:0000256" key="3">
    <source>
        <dbReference type="ARBA" id="ARBA00022722"/>
    </source>
</evidence>
<keyword evidence="5" id="KW-0227">DNA damage</keyword>